<accession>A0A7S4FW02</accession>
<feature type="region of interest" description="Disordered" evidence="1">
    <location>
        <begin position="1"/>
        <end position="105"/>
    </location>
</feature>
<sequence length="105" mass="10918">MVSAPPRTPTSGTGVTCDPDRKPVPNSSNPKNYGPNGSVNWGAAFVGNERGRHRSSRNSASATTADRHPATTIPPPTDIPAVGAADTQSHRPALCGKRGPHRTRG</sequence>
<evidence type="ECO:0000313" key="2">
    <source>
        <dbReference type="EMBL" id="CAE0816999.1"/>
    </source>
</evidence>
<organism evidence="2">
    <name type="scientific">Eutreptiella gymnastica</name>
    <dbReference type="NCBI Taxonomy" id="73025"/>
    <lineage>
        <taxon>Eukaryota</taxon>
        <taxon>Discoba</taxon>
        <taxon>Euglenozoa</taxon>
        <taxon>Euglenida</taxon>
        <taxon>Spirocuta</taxon>
        <taxon>Euglenophyceae</taxon>
        <taxon>Eutreptiales</taxon>
        <taxon>Eutreptiaceae</taxon>
        <taxon>Eutreptiella</taxon>
    </lineage>
</organism>
<dbReference type="AlphaFoldDB" id="A0A7S4FW02"/>
<reference evidence="2" key="1">
    <citation type="submission" date="2021-01" db="EMBL/GenBank/DDBJ databases">
        <authorList>
            <person name="Corre E."/>
            <person name="Pelletier E."/>
            <person name="Niang G."/>
            <person name="Scheremetjew M."/>
            <person name="Finn R."/>
            <person name="Kale V."/>
            <person name="Holt S."/>
            <person name="Cochrane G."/>
            <person name="Meng A."/>
            <person name="Brown T."/>
            <person name="Cohen L."/>
        </authorList>
    </citation>
    <scope>NUCLEOTIDE SEQUENCE</scope>
    <source>
        <strain evidence="2">CCMP1594</strain>
    </source>
</reference>
<proteinExistence type="predicted"/>
<protein>
    <submittedName>
        <fullName evidence="2">Uncharacterized protein</fullName>
    </submittedName>
</protein>
<evidence type="ECO:0000256" key="1">
    <source>
        <dbReference type="SAM" id="MobiDB-lite"/>
    </source>
</evidence>
<feature type="compositionally biased region" description="Polar residues" evidence="1">
    <location>
        <begin position="25"/>
        <end position="39"/>
    </location>
</feature>
<gene>
    <name evidence="2" type="ORF">EGYM00163_LOCUS28160</name>
</gene>
<dbReference type="EMBL" id="HBJA01080506">
    <property type="protein sequence ID" value="CAE0816999.1"/>
    <property type="molecule type" value="Transcribed_RNA"/>
</dbReference>
<name>A0A7S4FW02_9EUGL</name>